<evidence type="ECO:0000313" key="12">
    <source>
        <dbReference type="EMBL" id="MDJ1156971.1"/>
    </source>
</evidence>
<comment type="pathway">
    <text evidence="1 9">Cell wall biogenesis; peptidoglycan biosynthesis.</text>
</comment>
<evidence type="ECO:0000256" key="10">
    <source>
        <dbReference type="SAM" id="SignalP"/>
    </source>
</evidence>
<reference evidence="12 13" key="1">
    <citation type="submission" date="2023-05" db="EMBL/GenBank/DDBJ databases">
        <title>Chelatococcus sp. nov., a moderately thermophilic bacterium isolated from hot spring microbial mat.</title>
        <authorList>
            <person name="Hu C.-J."/>
            <person name="Li W.-J."/>
        </authorList>
    </citation>
    <scope>NUCLEOTIDE SEQUENCE [LARGE SCALE GENOMIC DNA]</scope>
    <source>
        <strain evidence="12 13">SYSU G07232</strain>
    </source>
</reference>
<evidence type="ECO:0000256" key="4">
    <source>
        <dbReference type="ARBA" id="ARBA00022679"/>
    </source>
</evidence>
<comment type="similarity">
    <text evidence="2">Belongs to the YkuD family.</text>
</comment>
<dbReference type="EMBL" id="JASJEV010000001">
    <property type="protein sequence ID" value="MDJ1156971.1"/>
    <property type="molecule type" value="Genomic_DNA"/>
</dbReference>
<evidence type="ECO:0000256" key="6">
    <source>
        <dbReference type="ARBA" id="ARBA00022960"/>
    </source>
</evidence>
<evidence type="ECO:0000259" key="11">
    <source>
        <dbReference type="PROSITE" id="PS52029"/>
    </source>
</evidence>
<keyword evidence="6 9" id="KW-0133">Cell shape</keyword>
<dbReference type="InterPro" id="IPR006311">
    <property type="entry name" value="TAT_signal"/>
</dbReference>
<dbReference type="Pfam" id="PF03734">
    <property type="entry name" value="YkuD"/>
    <property type="match status" value="1"/>
</dbReference>
<dbReference type="InterPro" id="IPR005490">
    <property type="entry name" value="LD_TPept_cat_dom"/>
</dbReference>
<keyword evidence="3" id="KW-0328">Glycosyltransferase</keyword>
<evidence type="ECO:0000313" key="13">
    <source>
        <dbReference type="Proteomes" id="UP001321492"/>
    </source>
</evidence>
<comment type="caution">
    <text evidence="12">The sequence shown here is derived from an EMBL/GenBank/DDBJ whole genome shotgun (WGS) entry which is preliminary data.</text>
</comment>
<keyword evidence="12" id="KW-0012">Acyltransferase</keyword>
<dbReference type="PROSITE" id="PS51318">
    <property type="entry name" value="TAT"/>
    <property type="match status" value="1"/>
</dbReference>
<keyword evidence="5" id="KW-0378">Hydrolase</keyword>
<feature type="chain" id="PRO_5045408230" evidence="10">
    <location>
        <begin position="49"/>
        <end position="220"/>
    </location>
</feature>
<feature type="active site" description="Nucleophile" evidence="9">
    <location>
        <position position="196"/>
    </location>
</feature>
<name>A0ABT7AEC3_9HYPH</name>
<feature type="signal peptide" evidence="10">
    <location>
        <begin position="1"/>
        <end position="48"/>
    </location>
</feature>
<dbReference type="PANTHER" id="PTHR30582">
    <property type="entry name" value="L,D-TRANSPEPTIDASE"/>
    <property type="match status" value="1"/>
</dbReference>
<evidence type="ECO:0000256" key="2">
    <source>
        <dbReference type="ARBA" id="ARBA00005992"/>
    </source>
</evidence>
<keyword evidence="7 9" id="KW-0573">Peptidoglycan synthesis</keyword>
<evidence type="ECO:0000256" key="3">
    <source>
        <dbReference type="ARBA" id="ARBA00022676"/>
    </source>
</evidence>
<dbReference type="EC" id="2.3.2.-" evidence="12"/>
<evidence type="ECO:0000256" key="7">
    <source>
        <dbReference type="ARBA" id="ARBA00022984"/>
    </source>
</evidence>
<dbReference type="CDD" id="cd16913">
    <property type="entry name" value="YkuD_like"/>
    <property type="match status" value="1"/>
</dbReference>
<dbReference type="InterPro" id="IPR050979">
    <property type="entry name" value="LD-transpeptidase"/>
</dbReference>
<dbReference type="PANTHER" id="PTHR30582:SF24">
    <property type="entry name" value="L,D-TRANSPEPTIDASE ERFK_SRFK-RELATED"/>
    <property type="match status" value="1"/>
</dbReference>
<organism evidence="12 13">
    <name type="scientific">Chelatococcus albus</name>
    <dbReference type="NCBI Taxonomy" id="3047466"/>
    <lineage>
        <taxon>Bacteria</taxon>
        <taxon>Pseudomonadati</taxon>
        <taxon>Pseudomonadota</taxon>
        <taxon>Alphaproteobacteria</taxon>
        <taxon>Hyphomicrobiales</taxon>
        <taxon>Chelatococcaceae</taxon>
        <taxon>Chelatococcus</taxon>
    </lineage>
</organism>
<dbReference type="Gene3D" id="2.40.440.10">
    <property type="entry name" value="L,D-transpeptidase catalytic domain-like"/>
    <property type="match status" value="1"/>
</dbReference>
<dbReference type="SUPFAM" id="SSF141523">
    <property type="entry name" value="L,D-transpeptidase catalytic domain-like"/>
    <property type="match status" value="1"/>
</dbReference>
<dbReference type="InterPro" id="IPR038063">
    <property type="entry name" value="Transpep_catalytic_dom"/>
</dbReference>
<protein>
    <submittedName>
        <fullName evidence="12">L,D-transpeptidase</fullName>
        <ecNumber evidence="12">2.3.2.-</ecNumber>
    </submittedName>
</protein>
<accession>A0ABT7AEC3</accession>
<keyword evidence="10" id="KW-0732">Signal</keyword>
<proteinExistence type="inferred from homology"/>
<feature type="domain" description="L,D-TPase catalytic" evidence="11">
    <location>
        <begin position="87"/>
        <end position="220"/>
    </location>
</feature>
<dbReference type="Proteomes" id="UP001321492">
    <property type="component" value="Unassembled WGS sequence"/>
</dbReference>
<keyword evidence="4 12" id="KW-0808">Transferase</keyword>
<dbReference type="PROSITE" id="PS52029">
    <property type="entry name" value="LD_TPASE"/>
    <property type="match status" value="1"/>
</dbReference>
<evidence type="ECO:0000256" key="5">
    <source>
        <dbReference type="ARBA" id="ARBA00022801"/>
    </source>
</evidence>
<sequence length="220" mass="24137">MRARAEAPSGHSFDRTIMTLDRRLFLKCSALAALPAASLALSAPAALAAIDHKALDAQALHLAANAEPFDPIYRRQLVAYEGRERPGSIVVDTHNFFLYLVFEGGQALRYGCGIGREGFSWSGRADVARKAVWPNWYPPADMRKRQPELPLMMAGGIDNPMGARALYLHQNGRDTLYRIHGTSEAASIGQAVSSGCVRLMNDEVMDLYQRVPVGTRVLVI</sequence>
<keyword evidence="13" id="KW-1185">Reference proteome</keyword>
<feature type="active site" description="Proton donor/acceptor" evidence="9">
    <location>
        <position position="180"/>
    </location>
</feature>
<evidence type="ECO:0000256" key="9">
    <source>
        <dbReference type="PROSITE-ProRule" id="PRU01373"/>
    </source>
</evidence>
<keyword evidence="8 9" id="KW-0961">Cell wall biogenesis/degradation</keyword>
<evidence type="ECO:0000256" key="1">
    <source>
        <dbReference type="ARBA" id="ARBA00004752"/>
    </source>
</evidence>
<gene>
    <name evidence="12" type="ORF">QNA08_01780</name>
</gene>
<evidence type="ECO:0000256" key="8">
    <source>
        <dbReference type="ARBA" id="ARBA00023316"/>
    </source>
</evidence>
<dbReference type="RefSeq" id="WP_283738959.1">
    <property type="nucleotide sequence ID" value="NZ_JASJEV010000001.1"/>
</dbReference>
<dbReference type="GO" id="GO:0016746">
    <property type="term" value="F:acyltransferase activity"/>
    <property type="evidence" value="ECO:0007669"/>
    <property type="project" value="UniProtKB-KW"/>
</dbReference>